<reference evidence="4 5" key="1">
    <citation type="submission" date="2013-05" db="EMBL/GenBank/DDBJ databases">
        <title>Draft genome sequence of Rubidibacter lacunae KORDI 51-2.</title>
        <authorList>
            <person name="Choi D.H."/>
            <person name="Noh J.H."/>
            <person name="Kwon K.-K."/>
            <person name="Lee J.-H."/>
            <person name="Ryu J.-Y."/>
        </authorList>
    </citation>
    <scope>NUCLEOTIDE SEQUENCE [LARGE SCALE GENOMIC DNA]</scope>
    <source>
        <strain evidence="4 5">KORDI 51-2</strain>
    </source>
</reference>
<dbReference type="Proteomes" id="UP000016960">
    <property type="component" value="Unassembled WGS sequence"/>
</dbReference>
<dbReference type="Pfam" id="PF04012">
    <property type="entry name" value="PspA_IM30"/>
    <property type="match status" value="1"/>
</dbReference>
<dbReference type="OrthoDB" id="9779630at2"/>
<comment type="similarity">
    <text evidence="1">Belongs to the PspA/Vipp/IM30 family.</text>
</comment>
<dbReference type="AlphaFoldDB" id="U5DJM1"/>
<dbReference type="FunCoup" id="U5DJM1">
    <property type="interactions" value="18"/>
</dbReference>
<feature type="compositionally biased region" description="Basic and acidic residues" evidence="3">
    <location>
        <begin position="239"/>
        <end position="255"/>
    </location>
</feature>
<dbReference type="RefSeq" id="WP_022608255.1">
    <property type="nucleotide sequence ID" value="NZ_ASSJ01000070.1"/>
</dbReference>
<accession>U5DJM1</accession>
<evidence type="ECO:0000313" key="4">
    <source>
        <dbReference type="EMBL" id="ERN40779.1"/>
    </source>
</evidence>
<evidence type="ECO:0000256" key="1">
    <source>
        <dbReference type="ARBA" id="ARBA00043985"/>
    </source>
</evidence>
<evidence type="ECO:0000256" key="2">
    <source>
        <dbReference type="SAM" id="Coils"/>
    </source>
</evidence>
<dbReference type="InParanoid" id="U5DJM1"/>
<feature type="coiled-coil region" evidence="2">
    <location>
        <begin position="101"/>
        <end position="135"/>
    </location>
</feature>
<organism evidence="4 5">
    <name type="scientific">Rubidibacter lacunae KORDI 51-2</name>
    <dbReference type="NCBI Taxonomy" id="582515"/>
    <lineage>
        <taxon>Bacteria</taxon>
        <taxon>Bacillati</taxon>
        <taxon>Cyanobacteriota</taxon>
        <taxon>Cyanophyceae</taxon>
        <taxon>Oscillatoriophycideae</taxon>
        <taxon>Chroococcales</taxon>
        <taxon>Aphanothecaceae</taxon>
        <taxon>Rubidibacter</taxon>
    </lineage>
</organism>
<protein>
    <submittedName>
        <fullName evidence="4">Phage shock protein A (IM30), suppresses sigma54-dependent transcription</fullName>
    </submittedName>
</protein>
<evidence type="ECO:0000313" key="5">
    <source>
        <dbReference type="Proteomes" id="UP000016960"/>
    </source>
</evidence>
<feature type="region of interest" description="Disordered" evidence="3">
    <location>
        <begin position="222"/>
        <end position="255"/>
    </location>
</feature>
<proteinExistence type="inferred from homology"/>
<dbReference type="PANTHER" id="PTHR31088">
    <property type="entry name" value="MEMBRANE-ASSOCIATED PROTEIN VIPP1, CHLOROPLASTIC"/>
    <property type="match status" value="1"/>
</dbReference>
<dbReference type="PANTHER" id="PTHR31088:SF6">
    <property type="entry name" value="PHAGE SHOCK PROTEIN A"/>
    <property type="match status" value="1"/>
</dbReference>
<dbReference type="eggNOG" id="COG1842">
    <property type="taxonomic scope" value="Bacteria"/>
</dbReference>
<comment type="caution">
    <text evidence="4">The sequence shown here is derived from an EMBL/GenBank/DDBJ whole genome shotgun (WGS) entry which is preliminary data.</text>
</comment>
<dbReference type="STRING" id="582515.KR51_00027680"/>
<dbReference type="PATRIC" id="fig|582515.4.peg.3113"/>
<sequence>MGLLDRAWRAARSRVTSWVSAAEDPEKILEQAVDDMQQDLIGMRQAVAQAIASQKRIERHAAQASQNADEWQGRAKLALSKGNEELAREALVRRKSYQDSAASYRDQIQQQSAIIDRLKRDLRSLESKISEARAKKDLFVARARSAKASQQLNDMLGGLTTGGSLNAFERMEDRVHELEAQSEASAASLVGDSLDERFRALEAGDRNGDVDGELSALKAELGSSEVQGELPPTSATHTTHIDRELDAIRSELDRT</sequence>
<dbReference type="EMBL" id="ASSJ01000070">
    <property type="protein sequence ID" value="ERN40779.1"/>
    <property type="molecule type" value="Genomic_DNA"/>
</dbReference>
<name>U5DJM1_9CHRO</name>
<evidence type="ECO:0000256" key="3">
    <source>
        <dbReference type="SAM" id="MobiDB-lite"/>
    </source>
</evidence>
<keyword evidence="2" id="KW-0175">Coiled coil</keyword>
<keyword evidence="5" id="KW-1185">Reference proteome</keyword>
<gene>
    <name evidence="4" type="ORF">KR51_00027680</name>
</gene>
<dbReference type="InterPro" id="IPR007157">
    <property type="entry name" value="PspA_VIPP1"/>
</dbReference>